<evidence type="ECO:0000256" key="1">
    <source>
        <dbReference type="SAM" id="Phobius"/>
    </source>
</evidence>
<gene>
    <name evidence="3" type="ORF">KL86SPO_40328</name>
</gene>
<feature type="chain" id="PRO_5013120951" evidence="2">
    <location>
        <begin position="25"/>
        <end position="390"/>
    </location>
</feature>
<reference evidence="3" key="1">
    <citation type="submission" date="2016-08" db="EMBL/GenBank/DDBJ databases">
        <authorList>
            <person name="Seilhamer J.J."/>
        </authorList>
    </citation>
    <scope>NUCLEOTIDE SEQUENCE</scope>
    <source>
        <strain evidence="3">86</strain>
    </source>
</reference>
<keyword evidence="1" id="KW-0472">Membrane</keyword>
<keyword evidence="1" id="KW-1133">Transmembrane helix</keyword>
<dbReference type="Pfam" id="PF07454">
    <property type="entry name" value="SpoIIP"/>
    <property type="match status" value="1"/>
</dbReference>
<organism evidence="3">
    <name type="scientific">uncultured Sporomusa sp</name>
    <dbReference type="NCBI Taxonomy" id="307249"/>
    <lineage>
        <taxon>Bacteria</taxon>
        <taxon>Bacillati</taxon>
        <taxon>Bacillota</taxon>
        <taxon>Negativicutes</taxon>
        <taxon>Selenomonadales</taxon>
        <taxon>Sporomusaceae</taxon>
        <taxon>Sporomusa</taxon>
        <taxon>environmental samples</taxon>
    </lineage>
</organism>
<keyword evidence="2" id="KW-0732">Signal</keyword>
<evidence type="ECO:0000313" key="3">
    <source>
        <dbReference type="EMBL" id="SCM81844.1"/>
    </source>
</evidence>
<keyword evidence="1" id="KW-0812">Transmembrane</keyword>
<feature type="transmembrane region" description="Helical" evidence="1">
    <location>
        <begin position="341"/>
        <end position="359"/>
    </location>
</feature>
<dbReference type="InterPro" id="IPR010897">
    <property type="entry name" value="Spore_II_P"/>
</dbReference>
<accession>A0A212LW55</accession>
<dbReference type="RefSeq" id="WP_288184716.1">
    <property type="nucleotide sequence ID" value="NZ_LT608335.1"/>
</dbReference>
<feature type="signal peptide" evidence="2">
    <location>
        <begin position="1"/>
        <end position="24"/>
    </location>
</feature>
<sequence>MRYFLRIILNVVVVLSLGSLPAAALPEAELLDGGELLSGYMTVMDEQGIIVLQTGHEVHLGDQYIAENDTLYEITEVEGAIARCRTIEKVSAQAPDDAIFVQAPPPNAPKPKIAIYHTHTDESYTPTDGRPSQKGKGSIMLVGDAFEKRLTELGYQVIHSKTLHDPHDANAYHRSRRTAMKLLQQQPIALFDLHRDSAPLKVYSTTINGQSVCKLMLVVGRQNQNQKTTLDFARSIKRATDAKYRGLIRGIFIARGNYNQDLSPRAILVEVGTEHNSREAAERSITLFANVVPSFLGPPGGNSGGKAEAGQAGTYTEINDNNTGGTATSYVPTDTAPGYDILVMVAVLTVGIAAFLFLSTGNWQEAKKKLHHFFKYEFTNFLGPRKKRKK</sequence>
<dbReference type="EMBL" id="FMJE01000004">
    <property type="protein sequence ID" value="SCM81844.1"/>
    <property type="molecule type" value="Genomic_DNA"/>
</dbReference>
<evidence type="ECO:0000256" key="2">
    <source>
        <dbReference type="SAM" id="SignalP"/>
    </source>
</evidence>
<name>A0A212LW55_9FIRM</name>
<dbReference type="NCBIfam" id="TIGR02867">
    <property type="entry name" value="spore_II_P"/>
    <property type="match status" value="1"/>
</dbReference>
<proteinExistence type="predicted"/>
<dbReference type="AlphaFoldDB" id="A0A212LW55"/>
<protein>
    <submittedName>
        <fullName evidence="3">Stage II sporulation protein P</fullName>
    </submittedName>
</protein>